<proteinExistence type="predicted"/>
<feature type="signal peptide" evidence="1">
    <location>
        <begin position="1"/>
        <end position="30"/>
    </location>
</feature>
<comment type="caution">
    <text evidence="2">The sequence shown here is derived from an EMBL/GenBank/DDBJ whole genome shotgun (WGS) entry which is preliminary data.</text>
</comment>
<dbReference type="RefSeq" id="WP_054208461.1">
    <property type="nucleotide sequence ID" value="NZ_LGSZ01000028.1"/>
</dbReference>
<protein>
    <recommendedName>
        <fullName evidence="4">Outer membrane protein beta-barrel domain-containing protein</fullName>
    </recommendedName>
</protein>
<reference evidence="2 3" key="1">
    <citation type="submission" date="2015-07" db="EMBL/GenBank/DDBJ databases">
        <title>Whole genome sequencing of Bosea vaviloviae isolated from cave pool.</title>
        <authorList>
            <person name="Tan N.E.H."/>
            <person name="Lee Y.P."/>
            <person name="Gan H.M."/>
            <person name="Barton H."/>
            <person name="Savka M.A."/>
        </authorList>
    </citation>
    <scope>NUCLEOTIDE SEQUENCE [LARGE SCALE GENOMIC DNA]</scope>
    <source>
        <strain evidence="2 3">SD260</strain>
    </source>
</reference>
<organism evidence="2 3">
    <name type="scientific">Bosea vaviloviae</name>
    <dbReference type="NCBI Taxonomy" id="1526658"/>
    <lineage>
        <taxon>Bacteria</taxon>
        <taxon>Pseudomonadati</taxon>
        <taxon>Pseudomonadota</taxon>
        <taxon>Alphaproteobacteria</taxon>
        <taxon>Hyphomicrobiales</taxon>
        <taxon>Boseaceae</taxon>
        <taxon>Bosea</taxon>
    </lineage>
</organism>
<dbReference type="PATRIC" id="fig|1526658.3.peg.2228"/>
<accession>A0A0N1N2W7</accession>
<keyword evidence="1" id="KW-0732">Signal</keyword>
<dbReference type="AlphaFoldDB" id="A0A0N1N2W7"/>
<sequence length="308" mass="32103">MTSISLRHAALALLATTTLGLTSLAVTGHAADLPSRKGAPAAPPVVSACTESEGIPTDAFGFTTGSDVADLGSFGPSLTYGGAYGTRLGTSNSHALMLQGSYGLAPCLEVGPYLLGGFSQASLGGVSADERSFGAGIETKYKILGRDMHGIGLTAVIDPSFNRIDPQGAGRFTTYNTGLRLFADKTLIPGKLYAALNLSHDLTWTGPDPYARSSTFTVGGSLAWQVLDGVYLSGEVRHQRAHNTLGFDRQAGYATFAGPGVFWQATKQFAISAAYNVQVAGKAKGQPGDLDLTNFSQHLVKVKAAYSF</sequence>
<gene>
    <name evidence="2" type="ORF">AE618_07750</name>
</gene>
<evidence type="ECO:0000256" key="1">
    <source>
        <dbReference type="SAM" id="SignalP"/>
    </source>
</evidence>
<feature type="chain" id="PRO_5005878577" description="Outer membrane protein beta-barrel domain-containing protein" evidence="1">
    <location>
        <begin position="31"/>
        <end position="308"/>
    </location>
</feature>
<dbReference type="OrthoDB" id="8004182at2"/>
<dbReference type="Proteomes" id="UP000037822">
    <property type="component" value="Unassembled WGS sequence"/>
</dbReference>
<keyword evidence="3" id="KW-1185">Reference proteome</keyword>
<evidence type="ECO:0000313" key="2">
    <source>
        <dbReference type="EMBL" id="KPH81624.1"/>
    </source>
</evidence>
<evidence type="ECO:0008006" key="4">
    <source>
        <dbReference type="Google" id="ProtNLM"/>
    </source>
</evidence>
<evidence type="ECO:0000313" key="3">
    <source>
        <dbReference type="Proteomes" id="UP000037822"/>
    </source>
</evidence>
<dbReference type="EMBL" id="LGSZ01000028">
    <property type="protein sequence ID" value="KPH81624.1"/>
    <property type="molecule type" value="Genomic_DNA"/>
</dbReference>
<name>A0A0N1N2W7_9HYPH</name>